<comment type="caution">
    <text evidence="1">The sequence shown here is derived from an EMBL/GenBank/DDBJ whole genome shotgun (WGS) entry which is preliminary data.</text>
</comment>
<sequence length="120" mass="13672">MQARHTEVTSFGMETQFWNLTFLEAWLTVFSLTKLIDKVDVTFLISEESTRLKLPTRKHQGRRCRLKKKRKVDDPGLVSMLESTVEASSKETPRTDLVKRPLQSTISLCCAMELGVADLA</sequence>
<organism evidence="1 2">
    <name type="scientific">Coptis chinensis</name>
    <dbReference type="NCBI Taxonomy" id="261450"/>
    <lineage>
        <taxon>Eukaryota</taxon>
        <taxon>Viridiplantae</taxon>
        <taxon>Streptophyta</taxon>
        <taxon>Embryophyta</taxon>
        <taxon>Tracheophyta</taxon>
        <taxon>Spermatophyta</taxon>
        <taxon>Magnoliopsida</taxon>
        <taxon>Ranunculales</taxon>
        <taxon>Ranunculaceae</taxon>
        <taxon>Coptidoideae</taxon>
        <taxon>Coptis</taxon>
    </lineage>
</organism>
<gene>
    <name evidence="1" type="ORF">IFM89_008749</name>
</gene>
<protein>
    <submittedName>
        <fullName evidence="1">Uncharacterized protein</fullName>
    </submittedName>
</protein>
<accession>A0A835LMH3</accession>
<proteinExistence type="predicted"/>
<evidence type="ECO:0000313" key="2">
    <source>
        <dbReference type="Proteomes" id="UP000631114"/>
    </source>
</evidence>
<dbReference type="EMBL" id="JADFTS010000006">
    <property type="protein sequence ID" value="KAF9600400.1"/>
    <property type="molecule type" value="Genomic_DNA"/>
</dbReference>
<reference evidence="1 2" key="1">
    <citation type="submission" date="2020-10" db="EMBL/GenBank/DDBJ databases">
        <title>The Coptis chinensis genome and diversification of protoberbering-type alkaloids.</title>
        <authorList>
            <person name="Wang B."/>
            <person name="Shu S."/>
            <person name="Song C."/>
            <person name="Liu Y."/>
        </authorList>
    </citation>
    <scope>NUCLEOTIDE SEQUENCE [LARGE SCALE GENOMIC DNA]</scope>
    <source>
        <strain evidence="1">HL-2020</strain>
        <tissue evidence="1">Leaf</tissue>
    </source>
</reference>
<name>A0A835LMH3_9MAGN</name>
<dbReference type="AlphaFoldDB" id="A0A835LMH3"/>
<evidence type="ECO:0000313" key="1">
    <source>
        <dbReference type="EMBL" id="KAF9600400.1"/>
    </source>
</evidence>
<keyword evidence="2" id="KW-1185">Reference proteome</keyword>
<dbReference type="Proteomes" id="UP000631114">
    <property type="component" value="Unassembled WGS sequence"/>
</dbReference>